<gene>
    <name evidence="1" type="ORF">HCBAA847_1561</name>
    <name evidence="2" type="ORF">HCCG_02182</name>
</gene>
<dbReference type="Proteomes" id="UP000005755">
    <property type="component" value="Unassembled WGS sequence"/>
</dbReference>
<reference evidence="1 4" key="2">
    <citation type="journal article" date="2012" name="J. Bacteriol.">
        <title>Complete Genome Sequence of Helicobacter cinaedi Type Strain ATCC BAA-847.</title>
        <authorList>
            <person name="Miyoshi-Akiyama T."/>
            <person name="Takeshita N."/>
            <person name="Ohmagari N."/>
            <person name="Kirikae T."/>
        </authorList>
    </citation>
    <scope>NUCLEOTIDE SEQUENCE [LARGE SCALE GENOMIC DNA]</scope>
    <source>
        <strain evidence="1 4">ATCC BAA-847</strain>
    </source>
</reference>
<reference evidence="3" key="4">
    <citation type="journal article" date="2014" name="Genome Announc.">
        <title>Draft genome sequences of six enterohepatic helicobacter species isolated from humans and one from rhesus macaques.</title>
        <authorList>
            <person name="Shen Z."/>
            <person name="Sheh A."/>
            <person name="Young S.K."/>
            <person name="Abouelliel A."/>
            <person name="Ward D.V."/>
            <person name="Earl A.M."/>
            <person name="Fox J.G."/>
        </authorList>
    </citation>
    <scope>NUCLEOTIDE SEQUENCE [LARGE SCALE GENOMIC DNA]</scope>
    <source>
        <strain evidence="3">CCUG 18818</strain>
    </source>
</reference>
<reference evidence="2" key="1">
    <citation type="submission" date="2008-08" db="EMBL/GenBank/DDBJ databases">
        <title>Annotation of Helicobacter cinaedi strain CCUG 18818.</title>
        <authorList>
            <consortium name="The Broad Institute Genome Sequencing Platform"/>
            <person name="Fox J.G."/>
            <person name="Shen Z."/>
            <person name="Charoenlap N."/>
            <person name="Schauer D.B."/>
            <person name="Ward D."/>
            <person name="Mehta T."/>
            <person name="Young S."/>
            <person name="Jaffe D."/>
            <person name="Gnerre S."/>
            <person name="Berlin A."/>
            <person name="Heiman D."/>
            <person name="Hepburn T."/>
            <person name="Shea T."/>
            <person name="Sykes S."/>
            <person name="Alvarado L."/>
            <person name="Kodira C."/>
            <person name="Borodovsky M."/>
            <person name="Lander E."/>
            <person name="Galagan J."/>
            <person name="Nusbaum C."/>
            <person name="Birren B."/>
        </authorList>
    </citation>
    <scope>NUCLEOTIDE SEQUENCE</scope>
    <source>
        <strain evidence="2">CCUG 18818</strain>
    </source>
</reference>
<evidence type="ECO:0000313" key="4">
    <source>
        <dbReference type="Proteomes" id="UP000006036"/>
    </source>
</evidence>
<organism evidence="1 4">
    <name type="scientific">Helicobacter cinaedi CCUG 18818 = ATCC BAA-847</name>
    <dbReference type="NCBI Taxonomy" id="537971"/>
    <lineage>
        <taxon>Bacteria</taxon>
        <taxon>Pseudomonadati</taxon>
        <taxon>Campylobacterota</taxon>
        <taxon>Epsilonproteobacteria</taxon>
        <taxon>Campylobacterales</taxon>
        <taxon>Helicobacteraceae</taxon>
        <taxon>Helicobacter</taxon>
    </lineage>
</organism>
<dbReference type="RefSeq" id="WP_002957533.1">
    <property type="nucleotide sequence ID" value="NZ_BEZM01000007.1"/>
</dbReference>
<dbReference type="EMBL" id="DS990395">
    <property type="protein sequence ID" value="EFR47633.1"/>
    <property type="molecule type" value="Genomic_DNA"/>
</dbReference>
<evidence type="ECO:0000313" key="1">
    <source>
        <dbReference type="EMBL" id="BAM32791.1"/>
    </source>
</evidence>
<protein>
    <submittedName>
        <fullName evidence="1">Uncharacterized protein</fullName>
    </submittedName>
</protein>
<evidence type="ECO:0000313" key="2">
    <source>
        <dbReference type="EMBL" id="EFR47633.1"/>
    </source>
</evidence>
<dbReference type="EMBL" id="AP012492">
    <property type="protein sequence ID" value="BAM32791.1"/>
    <property type="molecule type" value="Genomic_DNA"/>
</dbReference>
<accession>A0AAI8MP38</accession>
<dbReference type="AlphaFoldDB" id="A0AAI8MP38"/>
<reference evidence="1" key="3">
    <citation type="submission" date="2012-07" db="EMBL/GenBank/DDBJ databases">
        <authorList>
            <person name="Akiyama T."/>
            <person name="Takeshita N."/>
            <person name="Ohmagari N."/>
            <person name="Kirikae T."/>
        </authorList>
    </citation>
    <scope>NUCLEOTIDE SEQUENCE</scope>
    <source>
        <strain evidence="1">ATCC BAA-847</strain>
    </source>
</reference>
<proteinExistence type="predicted"/>
<name>A0AAI8MP38_9HELI</name>
<evidence type="ECO:0000313" key="3">
    <source>
        <dbReference type="Proteomes" id="UP000005755"/>
    </source>
</evidence>
<keyword evidence="3" id="KW-1185">Reference proteome</keyword>
<dbReference type="KEGG" id="hcb:HCBAA847_1561"/>
<dbReference type="Proteomes" id="UP000006036">
    <property type="component" value="Chromosome 1"/>
</dbReference>
<sequence>MNSSYKEKYLGCMIEQKYKSISYKQWIQENKEKKMLEICFSYGNDMIRLQGDSRHSSDLNLHIITQGYENGEKVEVLIKTSNDKFNLQSKINNNRAILYDIFKDRYITIGEVEVYV</sequence>